<feature type="domain" description="Core-binding (CB)" evidence="6">
    <location>
        <begin position="88"/>
        <end position="176"/>
    </location>
</feature>
<evidence type="ECO:0000313" key="7">
    <source>
        <dbReference type="EMBL" id="GGW72338.1"/>
    </source>
</evidence>
<keyword evidence="2 4" id="KW-0238">DNA-binding</keyword>
<dbReference type="CDD" id="cd01189">
    <property type="entry name" value="INT_ICEBs1_C_like"/>
    <property type="match status" value="1"/>
</dbReference>
<dbReference type="InterPro" id="IPR002104">
    <property type="entry name" value="Integrase_catalytic"/>
</dbReference>
<evidence type="ECO:0000256" key="2">
    <source>
        <dbReference type="ARBA" id="ARBA00023125"/>
    </source>
</evidence>
<protein>
    <submittedName>
        <fullName evidence="7">Integrase</fullName>
    </submittedName>
</protein>
<reference evidence="8" key="1">
    <citation type="journal article" date="2019" name="Int. J. Syst. Evol. Microbiol.">
        <title>The Global Catalogue of Microorganisms (GCM) 10K type strain sequencing project: providing services to taxonomists for standard genome sequencing and annotation.</title>
        <authorList>
            <consortium name="The Broad Institute Genomics Platform"/>
            <consortium name="The Broad Institute Genome Sequencing Center for Infectious Disease"/>
            <person name="Wu L."/>
            <person name="Ma J."/>
        </authorList>
    </citation>
    <scope>NUCLEOTIDE SEQUENCE [LARGE SCALE GENOMIC DNA]</scope>
    <source>
        <strain evidence="8">KCTC 23723</strain>
    </source>
</reference>
<name>A0ABQ2WTL3_9ALTE</name>
<evidence type="ECO:0000259" key="6">
    <source>
        <dbReference type="PROSITE" id="PS51900"/>
    </source>
</evidence>
<evidence type="ECO:0000256" key="3">
    <source>
        <dbReference type="ARBA" id="ARBA00023172"/>
    </source>
</evidence>
<dbReference type="EMBL" id="BMYR01000016">
    <property type="protein sequence ID" value="GGW72338.1"/>
    <property type="molecule type" value="Genomic_DNA"/>
</dbReference>
<evidence type="ECO:0000256" key="4">
    <source>
        <dbReference type="PROSITE-ProRule" id="PRU01248"/>
    </source>
</evidence>
<evidence type="ECO:0000256" key="1">
    <source>
        <dbReference type="ARBA" id="ARBA00022908"/>
    </source>
</evidence>
<feature type="domain" description="Tyr recombinase" evidence="5">
    <location>
        <begin position="195"/>
        <end position="377"/>
    </location>
</feature>
<dbReference type="InterPro" id="IPR010998">
    <property type="entry name" value="Integrase_recombinase_N"/>
</dbReference>
<dbReference type="Proteomes" id="UP000634667">
    <property type="component" value="Unassembled WGS sequence"/>
</dbReference>
<dbReference type="Pfam" id="PF00589">
    <property type="entry name" value="Phage_integrase"/>
    <property type="match status" value="1"/>
</dbReference>
<comment type="caution">
    <text evidence="7">The sequence shown here is derived from an EMBL/GenBank/DDBJ whole genome shotgun (WGS) entry which is preliminary data.</text>
</comment>
<dbReference type="InterPro" id="IPR050090">
    <property type="entry name" value="Tyrosine_recombinase_XerCD"/>
</dbReference>
<dbReference type="Gene3D" id="1.10.150.130">
    <property type="match status" value="1"/>
</dbReference>
<dbReference type="InterPro" id="IPR011010">
    <property type="entry name" value="DNA_brk_join_enz"/>
</dbReference>
<organism evidence="7 8">
    <name type="scientific">Alishewanella tabrizica</name>
    <dbReference type="NCBI Taxonomy" id="671278"/>
    <lineage>
        <taxon>Bacteria</taxon>
        <taxon>Pseudomonadati</taxon>
        <taxon>Pseudomonadota</taxon>
        <taxon>Gammaproteobacteria</taxon>
        <taxon>Alteromonadales</taxon>
        <taxon>Alteromonadaceae</taxon>
        <taxon>Alishewanella</taxon>
    </lineage>
</organism>
<dbReference type="Gene3D" id="1.10.443.10">
    <property type="entry name" value="Intergrase catalytic core"/>
    <property type="match status" value="1"/>
</dbReference>
<dbReference type="Pfam" id="PF14659">
    <property type="entry name" value="Phage_int_SAM_3"/>
    <property type="match status" value="1"/>
</dbReference>
<keyword evidence="3" id="KW-0233">DNA recombination</keyword>
<proteinExistence type="predicted"/>
<evidence type="ECO:0000313" key="8">
    <source>
        <dbReference type="Proteomes" id="UP000634667"/>
    </source>
</evidence>
<dbReference type="Pfam" id="PF12167">
    <property type="entry name" value="Arm-DNA-bind_2"/>
    <property type="match status" value="1"/>
</dbReference>
<dbReference type="InterPro" id="IPR044068">
    <property type="entry name" value="CB"/>
</dbReference>
<accession>A0ABQ2WTL3</accession>
<dbReference type="PROSITE" id="PS51898">
    <property type="entry name" value="TYR_RECOMBINASE"/>
    <property type="match status" value="1"/>
</dbReference>
<dbReference type="InterPro" id="IPR004107">
    <property type="entry name" value="Integrase_SAM-like_N"/>
</dbReference>
<gene>
    <name evidence="7" type="ORF">GCM10008111_30550</name>
</gene>
<dbReference type="InterPro" id="IPR013762">
    <property type="entry name" value="Integrase-like_cat_sf"/>
</dbReference>
<dbReference type="RefSeq" id="WP_189484110.1">
    <property type="nucleotide sequence ID" value="NZ_BMYR01000016.1"/>
</dbReference>
<evidence type="ECO:0000259" key="5">
    <source>
        <dbReference type="PROSITE" id="PS51898"/>
    </source>
</evidence>
<keyword evidence="1" id="KW-0229">DNA integration</keyword>
<dbReference type="PROSITE" id="PS51900">
    <property type="entry name" value="CB"/>
    <property type="match status" value="1"/>
</dbReference>
<keyword evidence="8" id="KW-1185">Reference proteome</keyword>
<sequence>MASIRTREGSKNLLIDFKYKNQRFREQTALPDNAANRKKLKQLLDRIEAEITLDTFEYRRYFPNSKNADKVEQQLNYERQFTRMGDNPLFGIFADTWYDEMRVTWRDSYASTIKILLETRIKPYFKDRKVDQITKAELLQFRASLGKVRREDGKALSADYINRHLKVLQMILSEAADRFQFSAIERLKPAKVKKTDVDPFTLDEINRILSHADIAYRDLLTVALFTGMRTGEILGLKWRYVDFSNDLILIRETIVNGKEEYTKTDGSQREIAMSAPVKAALQRQQQRTANGIYVFSNSAGKPLCRHNLLKRKWYPLLEKLELRKRRQYQTRHTAATLWLAAGENPEWIARQMGHTTTEMLFRVYSRFVPNLTRQDGSAFERLVLQHVEVQHA</sequence>
<dbReference type="PANTHER" id="PTHR30349">
    <property type="entry name" value="PHAGE INTEGRASE-RELATED"/>
    <property type="match status" value="1"/>
</dbReference>
<dbReference type="PANTHER" id="PTHR30349:SF36">
    <property type="entry name" value="PROPHAGE INTEGRASE INTR-RELATED"/>
    <property type="match status" value="1"/>
</dbReference>
<dbReference type="SUPFAM" id="SSF56349">
    <property type="entry name" value="DNA breaking-rejoining enzymes"/>
    <property type="match status" value="1"/>
</dbReference>
<dbReference type="InterPro" id="IPR022000">
    <property type="entry name" value="Min27-like_integrase_DNA_bind"/>
</dbReference>